<dbReference type="EMBL" id="AP023287">
    <property type="protein sequence ID" value="BCI51354.1"/>
    <property type="molecule type" value="Genomic_DNA"/>
</dbReference>
<evidence type="ECO:0000313" key="3">
    <source>
        <dbReference type="Proteomes" id="UP000515734"/>
    </source>
</evidence>
<name>A0A6S6NY59_9MYCO</name>
<proteinExistence type="predicted"/>
<gene>
    <name evidence="2" type="ORF">NIIDNTM18_06320</name>
</gene>
<feature type="compositionally biased region" description="Low complexity" evidence="1">
    <location>
        <begin position="16"/>
        <end position="26"/>
    </location>
</feature>
<reference evidence="2 3" key="1">
    <citation type="submission" date="2020-07" db="EMBL/GenBank/DDBJ databases">
        <title>Complete genome sequence of Mycolicibacterium litorale like strain isolated from cardiac implantable electronic device infection.</title>
        <authorList>
            <person name="Fukano H."/>
            <person name="Miyama H."/>
            <person name="Hoshino Y."/>
        </authorList>
    </citation>
    <scope>NUCLEOTIDE SEQUENCE [LARGE SCALE GENOMIC DNA]</scope>
    <source>
        <strain evidence="2 3">NIIDNTM18</strain>
    </source>
</reference>
<dbReference type="Proteomes" id="UP000515734">
    <property type="component" value="Chromosome"/>
</dbReference>
<dbReference type="RefSeq" id="WP_328825352.1">
    <property type="nucleotide sequence ID" value="NZ_AP023287.1"/>
</dbReference>
<feature type="compositionally biased region" description="Basic and acidic residues" evidence="1">
    <location>
        <begin position="63"/>
        <end position="80"/>
    </location>
</feature>
<sequence length="80" mass="8999">MDLPSGHTYTTHPGSTLLFPTLCTPTAPTPQTPAAEPNPNRGLNTPKRRHTRTQDRARRIHAERKLNDHLATERNKPPPF</sequence>
<accession>A0A6S6NY59</accession>
<feature type="region of interest" description="Disordered" evidence="1">
    <location>
        <begin position="1"/>
        <end position="80"/>
    </location>
</feature>
<organism evidence="2 3">
    <name type="scientific">Mycolicibacterium litorale</name>
    <dbReference type="NCBI Taxonomy" id="758802"/>
    <lineage>
        <taxon>Bacteria</taxon>
        <taxon>Bacillati</taxon>
        <taxon>Actinomycetota</taxon>
        <taxon>Actinomycetes</taxon>
        <taxon>Mycobacteriales</taxon>
        <taxon>Mycobacteriaceae</taxon>
        <taxon>Mycolicibacterium</taxon>
    </lineage>
</organism>
<dbReference type="AlphaFoldDB" id="A0A6S6NY59"/>
<protein>
    <submittedName>
        <fullName evidence="2">Uncharacterized protein</fullName>
    </submittedName>
</protein>
<evidence type="ECO:0000313" key="2">
    <source>
        <dbReference type="EMBL" id="BCI51354.1"/>
    </source>
</evidence>
<evidence type="ECO:0000256" key="1">
    <source>
        <dbReference type="SAM" id="MobiDB-lite"/>
    </source>
</evidence>